<gene>
    <name evidence="3" type="ORF">SteCoe_34572</name>
</gene>
<evidence type="ECO:0000256" key="2">
    <source>
        <dbReference type="SAM" id="MobiDB-lite"/>
    </source>
</evidence>
<proteinExistence type="predicted"/>
<keyword evidence="4" id="KW-1185">Reference proteome</keyword>
<organism evidence="3 4">
    <name type="scientific">Stentor coeruleus</name>
    <dbReference type="NCBI Taxonomy" id="5963"/>
    <lineage>
        <taxon>Eukaryota</taxon>
        <taxon>Sar</taxon>
        <taxon>Alveolata</taxon>
        <taxon>Ciliophora</taxon>
        <taxon>Postciliodesmatophora</taxon>
        <taxon>Heterotrichea</taxon>
        <taxon>Heterotrichida</taxon>
        <taxon>Stentoridae</taxon>
        <taxon>Stentor</taxon>
    </lineage>
</organism>
<accession>A0A1R2AUD2</accession>
<feature type="coiled-coil region" evidence="1">
    <location>
        <begin position="86"/>
        <end position="120"/>
    </location>
</feature>
<evidence type="ECO:0000256" key="1">
    <source>
        <dbReference type="SAM" id="Coils"/>
    </source>
</evidence>
<dbReference type="Proteomes" id="UP000187209">
    <property type="component" value="Unassembled WGS sequence"/>
</dbReference>
<reference evidence="3 4" key="1">
    <citation type="submission" date="2016-11" db="EMBL/GenBank/DDBJ databases">
        <title>The macronuclear genome of Stentor coeruleus: a giant cell with tiny introns.</title>
        <authorList>
            <person name="Slabodnick M."/>
            <person name="Ruby J.G."/>
            <person name="Reiff S.B."/>
            <person name="Swart E.C."/>
            <person name="Gosai S."/>
            <person name="Prabakaran S."/>
            <person name="Witkowska E."/>
            <person name="Larue G.E."/>
            <person name="Fisher S."/>
            <person name="Freeman R.M."/>
            <person name="Gunawardena J."/>
            <person name="Chu W."/>
            <person name="Stover N.A."/>
            <person name="Gregory B.D."/>
            <person name="Nowacki M."/>
            <person name="Derisi J."/>
            <person name="Roy S.W."/>
            <person name="Marshall W.F."/>
            <person name="Sood P."/>
        </authorList>
    </citation>
    <scope>NUCLEOTIDE SEQUENCE [LARGE SCALE GENOMIC DNA]</scope>
    <source>
        <strain evidence="3">WM001</strain>
    </source>
</reference>
<protein>
    <submittedName>
        <fullName evidence="3">Uncharacterized protein</fullName>
    </submittedName>
</protein>
<comment type="caution">
    <text evidence="3">The sequence shown here is derived from an EMBL/GenBank/DDBJ whole genome shotgun (WGS) entry which is preliminary data.</text>
</comment>
<feature type="region of interest" description="Disordered" evidence="2">
    <location>
        <begin position="242"/>
        <end position="271"/>
    </location>
</feature>
<keyword evidence="1" id="KW-0175">Coiled coil</keyword>
<dbReference type="AlphaFoldDB" id="A0A1R2AUD2"/>
<sequence>MNLSSKSKPFVLGHSVKALPRSKKISVQKRILREIVEDSGSSLNSSVTSECKPNNSINSSKVLKNIYFTEENNILEKSQSKSAQKIQKMNQEISLISQQLQNSNNEISRLNSKIEKINKRNATKIQDVQEKHEIKLKKNKKDIDFLLNDMNSKSTSILAQTFMQKHTQDLEAIQSYYEKMINDLKERHEYEIKIKETEENWLLSSIKRKLEYIVRESSKPKHAFSREIEKIKDIIQDIQDSEYGNKENELESYEEMSTLESEQGPEKKSLVSIKMYKSSNLPQFN</sequence>
<name>A0A1R2AUD2_9CILI</name>
<evidence type="ECO:0000313" key="4">
    <source>
        <dbReference type="Proteomes" id="UP000187209"/>
    </source>
</evidence>
<dbReference type="EMBL" id="MPUH01001388">
    <property type="protein sequence ID" value="OMJ68082.1"/>
    <property type="molecule type" value="Genomic_DNA"/>
</dbReference>
<evidence type="ECO:0000313" key="3">
    <source>
        <dbReference type="EMBL" id="OMJ68082.1"/>
    </source>
</evidence>